<proteinExistence type="predicted"/>
<feature type="non-terminal residue" evidence="1">
    <location>
        <position position="67"/>
    </location>
</feature>
<dbReference type="Proteomes" id="UP001165960">
    <property type="component" value="Unassembled WGS sequence"/>
</dbReference>
<gene>
    <name evidence="1" type="ORF">DSO57_1038666</name>
</gene>
<organism evidence="1 2">
    <name type="scientific">Entomophthora muscae</name>
    <dbReference type="NCBI Taxonomy" id="34485"/>
    <lineage>
        <taxon>Eukaryota</taxon>
        <taxon>Fungi</taxon>
        <taxon>Fungi incertae sedis</taxon>
        <taxon>Zoopagomycota</taxon>
        <taxon>Entomophthoromycotina</taxon>
        <taxon>Entomophthoromycetes</taxon>
        <taxon>Entomophthorales</taxon>
        <taxon>Entomophthoraceae</taxon>
        <taxon>Entomophthora</taxon>
    </lineage>
</organism>
<dbReference type="EMBL" id="QTSX02006195">
    <property type="protein sequence ID" value="KAJ9055891.1"/>
    <property type="molecule type" value="Genomic_DNA"/>
</dbReference>
<accession>A0ACC2S0I9</accession>
<comment type="caution">
    <text evidence="1">The sequence shown here is derived from an EMBL/GenBank/DDBJ whole genome shotgun (WGS) entry which is preliminary data.</text>
</comment>
<evidence type="ECO:0000313" key="2">
    <source>
        <dbReference type="Proteomes" id="UP001165960"/>
    </source>
</evidence>
<keyword evidence="2" id="KW-1185">Reference proteome</keyword>
<sequence>MPMKITLPASKNTSVLYPMSYTHVYSNNATSKCDYETNMIFYSEELPKIYVRPDMNVAFEDFHTNWH</sequence>
<reference evidence="1" key="1">
    <citation type="submission" date="2022-04" db="EMBL/GenBank/DDBJ databases">
        <title>Genome of the entomopathogenic fungus Entomophthora muscae.</title>
        <authorList>
            <person name="Elya C."/>
            <person name="Lovett B.R."/>
            <person name="Lee E."/>
            <person name="Macias A.M."/>
            <person name="Hajek A.E."/>
            <person name="De Bivort B.L."/>
            <person name="Kasson M.T."/>
            <person name="De Fine Licht H.H."/>
            <person name="Stajich J.E."/>
        </authorList>
    </citation>
    <scope>NUCLEOTIDE SEQUENCE</scope>
    <source>
        <strain evidence="1">Berkeley</strain>
    </source>
</reference>
<name>A0ACC2S0I9_9FUNG</name>
<protein>
    <submittedName>
        <fullName evidence="1">Uncharacterized protein</fullName>
    </submittedName>
</protein>
<evidence type="ECO:0000313" key="1">
    <source>
        <dbReference type="EMBL" id="KAJ9055891.1"/>
    </source>
</evidence>